<dbReference type="InterPro" id="IPR019819">
    <property type="entry name" value="Carboxylesterase_B_CS"/>
</dbReference>
<feature type="chain" id="PRO_5025719196" description="Carboxylic ester hydrolase" evidence="3">
    <location>
        <begin position="21"/>
        <end position="580"/>
    </location>
</feature>
<dbReference type="PROSITE" id="PS00941">
    <property type="entry name" value="CARBOXYLESTERASE_B_2"/>
    <property type="match status" value="1"/>
</dbReference>
<feature type="domain" description="Carboxylesterase type B" evidence="4">
    <location>
        <begin position="39"/>
        <end position="558"/>
    </location>
</feature>
<organism evidence="5 6">
    <name type="scientific">Zasmidium cellare ATCC 36951</name>
    <dbReference type="NCBI Taxonomy" id="1080233"/>
    <lineage>
        <taxon>Eukaryota</taxon>
        <taxon>Fungi</taxon>
        <taxon>Dikarya</taxon>
        <taxon>Ascomycota</taxon>
        <taxon>Pezizomycotina</taxon>
        <taxon>Dothideomycetes</taxon>
        <taxon>Dothideomycetidae</taxon>
        <taxon>Mycosphaerellales</taxon>
        <taxon>Mycosphaerellaceae</taxon>
        <taxon>Zasmidium</taxon>
    </lineage>
</organism>
<keyword evidence="2 3" id="KW-0378">Hydrolase</keyword>
<dbReference type="OrthoDB" id="408631at2759"/>
<keyword evidence="6" id="KW-1185">Reference proteome</keyword>
<evidence type="ECO:0000256" key="2">
    <source>
        <dbReference type="ARBA" id="ARBA00022801"/>
    </source>
</evidence>
<evidence type="ECO:0000313" key="6">
    <source>
        <dbReference type="Proteomes" id="UP000799537"/>
    </source>
</evidence>
<dbReference type="InterPro" id="IPR029058">
    <property type="entry name" value="AB_hydrolase_fold"/>
</dbReference>
<dbReference type="SUPFAM" id="SSF53474">
    <property type="entry name" value="alpha/beta-Hydrolases"/>
    <property type="match status" value="1"/>
</dbReference>
<dbReference type="GeneID" id="54566909"/>
<dbReference type="PANTHER" id="PTHR11559">
    <property type="entry name" value="CARBOXYLESTERASE"/>
    <property type="match status" value="1"/>
</dbReference>
<dbReference type="InterPro" id="IPR019826">
    <property type="entry name" value="Carboxylesterase_B_AS"/>
</dbReference>
<dbReference type="InterPro" id="IPR002018">
    <property type="entry name" value="CarbesteraseB"/>
</dbReference>
<gene>
    <name evidence="5" type="ORF">M409DRAFT_57461</name>
</gene>
<reference evidence="5" key="1">
    <citation type="journal article" date="2020" name="Stud. Mycol.">
        <title>101 Dothideomycetes genomes: a test case for predicting lifestyles and emergence of pathogens.</title>
        <authorList>
            <person name="Haridas S."/>
            <person name="Albert R."/>
            <person name="Binder M."/>
            <person name="Bloem J."/>
            <person name="Labutti K."/>
            <person name="Salamov A."/>
            <person name="Andreopoulos B."/>
            <person name="Baker S."/>
            <person name="Barry K."/>
            <person name="Bills G."/>
            <person name="Bluhm B."/>
            <person name="Cannon C."/>
            <person name="Castanera R."/>
            <person name="Culley D."/>
            <person name="Daum C."/>
            <person name="Ezra D."/>
            <person name="Gonzalez J."/>
            <person name="Henrissat B."/>
            <person name="Kuo A."/>
            <person name="Liang C."/>
            <person name="Lipzen A."/>
            <person name="Lutzoni F."/>
            <person name="Magnuson J."/>
            <person name="Mondo S."/>
            <person name="Nolan M."/>
            <person name="Ohm R."/>
            <person name="Pangilinan J."/>
            <person name="Park H.-J."/>
            <person name="Ramirez L."/>
            <person name="Alfaro M."/>
            <person name="Sun H."/>
            <person name="Tritt A."/>
            <person name="Yoshinaga Y."/>
            <person name="Zwiers L.-H."/>
            <person name="Turgeon B."/>
            <person name="Goodwin S."/>
            <person name="Spatafora J."/>
            <person name="Crous P."/>
            <person name="Grigoriev I."/>
        </authorList>
    </citation>
    <scope>NUCLEOTIDE SEQUENCE</scope>
    <source>
        <strain evidence="5">ATCC 36951</strain>
    </source>
</reference>
<keyword evidence="3" id="KW-0732">Signal</keyword>
<dbReference type="Pfam" id="PF00135">
    <property type="entry name" value="COesterase"/>
    <property type="match status" value="1"/>
</dbReference>
<protein>
    <recommendedName>
        <fullName evidence="3">Carboxylic ester hydrolase</fullName>
        <ecNumber evidence="3">3.1.1.-</ecNumber>
    </recommendedName>
</protein>
<dbReference type="EMBL" id="ML993608">
    <property type="protein sequence ID" value="KAF2163579.1"/>
    <property type="molecule type" value="Genomic_DNA"/>
</dbReference>
<dbReference type="EC" id="3.1.1.-" evidence="3"/>
<sequence length="580" mass="63308">MTFSLLLCVCFATFTSKASANLPVVDLGYAVHEAFSSDDAGGYYNFTNIRFGAPPTGNARFRAPRVPFQANRQITNGGSNNIVCPSVMPTWMYTINQQLGLLETALQEQNQTLYNDVLEGVVVNATMPSISTSSGPTPGENVSEDCLFLDLVVPHSVWESRNSCSTQKAPVIVWIYGGGYVNGNKRNVGNDDVSADVAGGLVSRSIDVTNSTIEPTIVVLPNYRLGLFGWLAGEQVAADGTPNAALLDQRLALDWVQKYIHLFGGDPDRVTVMGQSAGGGSIEHHITSYGEERSWLPFQRAILQSPIFYPQPANDKTPNDVFEEVLTLANVSSLHELRNATTDVLQRVNEAIINNSSYGYFTFGPVVDGDYVPDLPGKLLAEGRYHKNITWMLGHNQNDPFVFVSPAIANTSSAFTDSVIKAYPEANASTVSFITDTLFPDDYTGSEGYITTFGRQEHFLNASQIVCNNLFLAQSESHRTYWYNFDVPPAYHTQDLAYTWSAYPPVSYEGFDTGVAASLQELILSFAAGDVPSSRTANVSFPAYGANRSVLNLGPDGVSRSIDRTERNVCAWWQAAPYAS</sequence>
<evidence type="ECO:0000256" key="1">
    <source>
        <dbReference type="ARBA" id="ARBA00005964"/>
    </source>
</evidence>
<name>A0A6A6CD13_ZASCE</name>
<dbReference type="InterPro" id="IPR050309">
    <property type="entry name" value="Type-B_Carboxylest/Lipase"/>
</dbReference>
<feature type="signal peptide" evidence="3">
    <location>
        <begin position="1"/>
        <end position="20"/>
    </location>
</feature>
<evidence type="ECO:0000259" key="4">
    <source>
        <dbReference type="Pfam" id="PF00135"/>
    </source>
</evidence>
<dbReference type="Gene3D" id="3.40.50.1820">
    <property type="entry name" value="alpha/beta hydrolase"/>
    <property type="match status" value="1"/>
</dbReference>
<dbReference type="RefSeq" id="XP_033664468.1">
    <property type="nucleotide sequence ID" value="XM_033813637.1"/>
</dbReference>
<evidence type="ECO:0000313" key="5">
    <source>
        <dbReference type="EMBL" id="KAF2163579.1"/>
    </source>
</evidence>
<evidence type="ECO:0000256" key="3">
    <source>
        <dbReference type="RuleBase" id="RU361235"/>
    </source>
</evidence>
<comment type="similarity">
    <text evidence="1 3">Belongs to the type-B carboxylesterase/lipase family.</text>
</comment>
<accession>A0A6A6CD13</accession>
<dbReference type="GO" id="GO:0016787">
    <property type="term" value="F:hydrolase activity"/>
    <property type="evidence" value="ECO:0007669"/>
    <property type="project" value="UniProtKB-KW"/>
</dbReference>
<dbReference type="Proteomes" id="UP000799537">
    <property type="component" value="Unassembled WGS sequence"/>
</dbReference>
<dbReference type="PROSITE" id="PS00122">
    <property type="entry name" value="CARBOXYLESTERASE_B_1"/>
    <property type="match status" value="1"/>
</dbReference>
<dbReference type="AlphaFoldDB" id="A0A6A6CD13"/>
<proteinExistence type="inferred from homology"/>